<dbReference type="GeneID" id="80557793"/>
<accession>A0ABM7NR03</accession>
<organism evidence="2 3">
    <name type="scientific">Cotonvirus japonicus</name>
    <dbReference type="NCBI Taxonomy" id="2811091"/>
    <lineage>
        <taxon>Viruses</taxon>
        <taxon>Varidnaviria</taxon>
        <taxon>Bamfordvirae</taxon>
        <taxon>Nucleocytoviricota</taxon>
        <taxon>Megaviricetes</taxon>
        <taxon>Imitervirales</taxon>
        <taxon>Mimiviridae</taxon>
        <taxon>Megamimivirinae</taxon>
        <taxon>Cotonvirus</taxon>
        <taxon>Cotonvirus japonicum</taxon>
    </lineage>
</organism>
<evidence type="ECO:0000313" key="2">
    <source>
        <dbReference type="EMBL" id="BCS82588.1"/>
    </source>
</evidence>
<evidence type="ECO:0000256" key="1">
    <source>
        <dbReference type="SAM" id="MobiDB-lite"/>
    </source>
</evidence>
<feature type="compositionally biased region" description="Basic residues" evidence="1">
    <location>
        <begin position="140"/>
        <end position="150"/>
    </location>
</feature>
<protein>
    <submittedName>
        <fullName evidence="2">Uncharacterized protein</fullName>
    </submittedName>
</protein>
<evidence type="ECO:0000313" key="3">
    <source>
        <dbReference type="Proteomes" id="UP001321479"/>
    </source>
</evidence>
<feature type="region of interest" description="Disordered" evidence="1">
    <location>
        <begin position="129"/>
        <end position="165"/>
    </location>
</feature>
<proteinExistence type="predicted"/>
<dbReference type="EMBL" id="AP024483">
    <property type="protein sequence ID" value="BCS82588.1"/>
    <property type="molecule type" value="Genomic_DNA"/>
</dbReference>
<sequence>MNTELISAIHPNHKLHASTKFPIGLDENGILRYYNVHKGTYANVAVHGLPFDYSAIDSAQTVNKSFEATTTLKPAVSETSVQLEVEASPKASSQDDEIDFVEPTEFQLELTYQRGQRLHGDGKKTVMQLAGRKLTASETKKRRSDRKRSKKLDQKKKIQQRQAKSQTLDLSVKKCDDKDIIKIKNHGYVHVDRYILNHYSCDADDKDVEQFWGGWFDVEPEPSENEGEFFDDMW</sequence>
<dbReference type="Proteomes" id="UP001321479">
    <property type="component" value="Segment"/>
</dbReference>
<keyword evidence="3" id="KW-1185">Reference proteome</keyword>
<reference evidence="2 3" key="1">
    <citation type="submission" date="2021-02" db="EMBL/GenBank/DDBJ databases">
        <title>Cotonvirus japonicus, which uses Golgi apparatus of host cells for its virion factory, phylogenetically links tailed tupanvirus and icosahedral mimivirus.</title>
        <authorList>
            <person name="Takahashi H."/>
            <person name="Fukaya S."/>
            <person name="Song C."/>
            <person name="Murata K."/>
            <person name="Takemura M."/>
        </authorList>
    </citation>
    <scope>NUCLEOTIDE SEQUENCE [LARGE SCALE GENOMIC DNA]</scope>
</reference>
<name>A0ABM7NR03_9VIRU</name>
<dbReference type="RefSeq" id="YP_010841196.1">
    <property type="nucleotide sequence ID" value="NC_079139.1"/>
</dbReference>